<accession>A0A7R7W7W8</accession>
<dbReference type="Proteomes" id="UP000661280">
    <property type="component" value="Chromosome 3"/>
</dbReference>
<evidence type="ECO:0000313" key="1">
    <source>
        <dbReference type="EMBL" id="BCR97704.1"/>
    </source>
</evidence>
<dbReference type="RefSeq" id="XP_041541470.1">
    <property type="nucleotide sequence ID" value="XM_041687602.1"/>
</dbReference>
<proteinExistence type="predicted"/>
<reference evidence="1" key="2">
    <citation type="submission" date="2021-02" db="EMBL/GenBank/DDBJ databases">
        <title>Aspergillus luchuensis mut. kawachii IFO 4304 genome sequence.</title>
        <authorList>
            <person name="Mori K."/>
            <person name="Kadooka C."/>
            <person name="Goto M."/>
            <person name="Futagami T."/>
        </authorList>
    </citation>
    <scope>NUCLEOTIDE SEQUENCE</scope>
    <source>
        <strain evidence="1">IFO 4308</strain>
    </source>
</reference>
<sequence>MGSRSEEILGRRLFLWASKSSKSIHFLLDFHFLAGPPPLSLCLAGFSPLHLLTFLCGPPLPLSLARSRSFALSPRVLDVSVQVLRTFEGVLIGITSLHPPLARPALFLPLFSHSHPLDMAGPLI</sequence>
<keyword evidence="2" id="KW-1185">Reference proteome</keyword>
<organism evidence="1 2">
    <name type="scientific">Aspergillus kawachii</name>
    <name type="common">White koji mold</name>
    <name type="synonym">Aspergillus awamori var. kawachi</name>
    <dbReference type="NCBI Taxonomy" id="1069201"/>
    <lineage>
        <taxon>Eukaryota</taxon>
        <taxon>Fungi</taxon>
        <taxon>Dikarya</taxon>
        <taxon>Ascomycota</taxon>
        <taxon>Pezizomycotina</taxon>
        <taxon>Eurotiomycetes</taxon>
        <taxon>Eurotiomycetidae</taxon>
        <taxon>Eurotiales</taxon>
        <taxon>Aspergillaceae</taxon>
        <taxon>Aspergillus</taxon>
        <taxon>Aspergillus subgen. Circumdati</taxon>
    </lineage>
</organism>
<dbReference type="GeneID" id="64959029"/>
<dbReference type="AlphaFoldDB" id="A0A7R7W7W8"/>
<gene>
    <name evidence="1" type="ORF">AKAW2_31023A</name>
</gene>
<name>A0A7R7W7W8_ASPKA</name>
<dbReference type="EMBL" id="AP024427">
    <property type="protein sequence ID" value="BCR97704.1"/>
    <property type="molecule type" value="Genomic_DNA"/>
</dbReference>
<protein>
    <submittedName>
        <fullName evidence="1">Uncharacterized protein</fullName>
    </submittedName>
</protein>
<evidence type="ECO:0000313" key="2">
    <source>
        <dbReference type="Proteomes" id="UP000661280"/>
    </source>
</evidence>
<dbReference type="KEGG" id="aluc:AKAW2_31023A"/>
<reference evidence="1" key="1">
    <citation type="submission" date="2021-01" db="EMBL/GenBank/DDBJ databases">
        <authorList>
            <consortium name="Aspergillus luchuensis mut. kawachii IFO 4304 genome sequencing consortium"/>
            <person name="Kazuki M."/>
            <person name="Futagami T."/>
        </authorList>
    </citation>
    <scope>NUCLEOTIDE SEQUENCE</scope>
    <source>
        <strain evidence="1">IFO 4308</strain>
    </source>
</reference>